<dbReference type="Pfam" id="PF15071">
    <property type="entry name" value="TMEM220"/>
    <property type="match status" value="1"/>
</dbReference>
<accession>A0ABQ9FQW3</accession>
<evidence type="ECO:0000313" key="2">
    <source>
        <dbReference type="EMBL" id="KAJ8319111.1"/>
    </source>
</evidence>
<evidence type="ECO:0000256" key="1">
    <source>
        <dbReference type="SAM" id="Phobius"/>
    </source>
</evidence>
<protein>
    <submittedName>
        <fullName evidence="2">Uncharacterized protein</fullName>
    </submittedName>
</protein>
<organism evidence="2 3">
    <name type="scientific">Tegillarca granosa</name>
    <name type="common">Malaysian cockle</name>
    <name type="synonym">Anadara granosa</name>
    <dbReference type="NCBI Taxonomy" id="220873"/>
    <lineage>
        <taxon>Eukaryota</taxon>
        <taxon>Metazoa</taxon>
        <taxon>Spiralia</taxon>
        <taxon>Lophotrochozoa</taxon>
        <taxon>Mollusca</taxon>
        <taxon>Bivalvia</taxon>
        <taxon>Autobranchia</taxon>
        <taxon>Pteriomorphia</taxon>
        <taxon>Arcoida</taxon>
        <taxon>Arcoidea</taxon>
        <taxon>Arcidae</taxon>
        <taxon>Tegillarca</taxon>
    </lineage>
</organism>
<dbReference type="Proteomes" id="UP001217089">
    <property type="component" value="Unassembled WGS sequence"/>
</dbReference>
<dbReference type="InterPro" id="IPR029377">
    <property type="entry name" value="TMEM220"/>
</dbReference>
<keyword evidence="1" id="KW-1133">Transmembrane helix</keyword>
<keyword evidence="1" id="KW-0472">Membrane</keyword>
<name>A0ABQ9FQW3_TEGGR</name>
<comment type="caution">
    <text evidence="2">The sequence shown here is derived from an EMBL/GenBank/DDBJ whole genome shotgun (WGS) entry which is preliminary data.</text>
</comment>
<dbReference type="EMBL" id="JARBDR010000214">
    <property type="protein sequence ID" value="KAJ8319111.1"/>
    <property type="molecule type" value="Genomic_DNA"/>
</dbReference>
<reference evidence="2 3" key="1">
    <citation type="submission" date="2022-12" db="EMBL/GenBank/DDBJ databases">
        <title>Chromosome-level genome of Tegillarca granosa.</title>
        <authorList>
            <person name="Kim J."/>
        </authorList>
    </citation>
    <scope>NUCLEOTIDE SEQUENCE [LARGE SCALE GENOMIC DNA]</scope>
    <source>
        <strain evidence="2">Teg-2019</strain>
        <tissue evidence="2">Adductor muscle</tissue>
    </source>
</reference>
<keyword evidence="3" id="KW-1185">Reference proteome</keyword>
<gene>
    <name evidence="2" type="ORF">KUTeg_004202</name>
</gene>
<feature type="transmembrane region" description="Helical" evidence="1">
    <location>
        <begin position="12"/>
        <end position="32"/>
    </location>
</feature>
<evidence type="ECO:0000313" key="3">
    <source>
        <dbReference type="Proteomes" id="UP001217089"/>
    </source>
</evidence>
<proteinExistence type="predicted"/>
<keyword evidence="1" id="KW-0812">Transmembrane</keyword>
<sequence length="75" mass="8487">MDKEDSAPWSLTSLLFVVFCLVYAVYQVVILIRAISGKLENPLQHEEGREMGGLIIIITWTGISRFTNLGRYITV</sequence>
<feature type="transmembrane region" description="Helical" evidence="1">
    <location>
        <begin position="53"/>
        <end position="73"/>
    </location>
</feature>